<sequence length="416" mass="41754">MTRNATFAARYWAALTGGHPPGRRGAGGEPTFGRRYLAALSAPPPIAPRVGARANLWRLGSLTTAVVSGLTALFSLGAHVVPLTATSGAGTHLEPVPAALVAPAEVVVLVDQPAGPEALAREREATALIAAAEVSPLSSVTVLGYDGGPAVEVVCGRTVLAGEVERERLAECARTIPARQSAGDGHAPALARAVAEFEPTPAAHGTRLVFLLTGATPDRGGGRTPAPGNAASDLGRALASAREKGVRVEPIGFGGADRRVLDGYAAGASPCPAGGAPPRATVVADSKELPGVVLSVLAARCATGAHPVRNVRLTGRDEVVVPVHVPAGASSVAITVAKGDGRVAAAYSDPTGVQVPRSARTTGRPAADGRAGGAPDAVEVLRVAAPRPGPWHVHLTAPDDAGDWTARVGATWAAGT</sequence>
<dbReference type="RefSeq" id="WP_121007777.1">
    <property type="nucleotide sequence ID" value="NZ_RBXO01000001.1"/>
</dbReference>
<evidence type="ECO:0000256" key="1">
    <source>
        <dbReference type="SAM" id="MobiDB-lite"/>
    </source>
</evidence>
<gene>
    <name evidence="2" type="ORF">C8E97_4860</name>
</gene>
<evidence type="ECO:0000313" key="3">
    <source>
        <dbReference type="Proteomes" id="UP000282084"/>
    </source>
</evidence>
<feature type="compositionally biased region" description="Low complexity" evidence="1">
    <location>
        <begin position="359"/>
        <end position="374"/>
    </location>
</feature>
<dbReference type="AlphaFoldDB" id="A0A495W383"/>
<dbReference type="OrthoDB" id="163530at2"/>
<protein>
    <recommendedName>
        <fullName evidence="4">von Willebrand factor type A domain-containing protein</fullName>
    </recommendedName>
</protein>
<proteinExistence type="predicted"/>
<name>A0A495W383_9PSEU</name>
<accession>A0A495W383</accession>
<reference evidence="2 3" key="1">
    <citation type="submission" date="2018-10" db="EMBL/GenBank/DDBJ databases">
        <title>Sequencing the genomes of 1000 actinobacteria strains.</title>
        <authorList>
            <person name="Klenk H.-P."/>
        </authorList>
    </citation>
    <scope>NUCLEOTIDE SEQUENCE [LARGE SCALE GENOMIC DNA]</scope>
    <source>
        <strain evidence="2 3">DSM 43800</strain>
    </source>
</reference>
<evidence type="ECO:0008006" key="4">
    <source>
        <dbReference type="Google" id="ProtNLM"/>
    </source>
</evidence>
<dbReference type="EMBL" id="RBXO01000001">
    <property type="protein sequence ID" value="RKT56171.1"/>
    <property type="molecule type" value="Genomic_DNA"/>
</dbReference>
<dbReference type="Proteomes" id="UP000282084">
    <property type="component" value="Unassembled WGS sequence"/>
</dbReference>
<keyword evidence="3" id="KW-1185">Reference proteome</keyword>
<feature type="region of interest" description="Disordered" evidence="1">
    <location>
        <begin position="354"/>
        <end position="374"/>
    </location>
</feature>
<organism evidence="2 3">
    <name type="scientific">Saccharothrix australiensis</name>
    <dbReference type="NCBI Taxonomy" id="2072"/>
    <lineage>
        <taxon>Bacteria</taxon>
        <taxon>Bacillati</taxon>
        <taxon>Actinomycetota</taxon>
        <taxon>Actinomycetes</taxon>
        <taxon>Pseudonocardiales</taxon>
        <taxon>Pseudonocardiaceae</taxon>
        <taxon>Saccharothrix</taxon>
    </lineage>
</organism>
<evidence type="ECO:0000313" key="2">
    <source>
        <dbReference type="EMBL" id="RKT56171.1"/>
    </source>
</evidence>
<comment type="caution">
    <text evidence="2">The sequence shown here is derived from an EMBL/GenBank/DDBJ whole genome shotgun (WGS) entry which is preliminary data.</text>
</comment>